<name>A0A8H3ECY8_9AGAM</name>
<evidence type="ECO:0000313" key="3">
    <source>
        <dbReference type="Proteomes" id="UP000663827"/>
    </source>
</evidence>
<dbReference type="EMBL" id="CAJNJQ010006259">
    <property type="protein sequence ID" value="CAE7225009.1"/>
    <property type="molecule type" value="Genomic_DNA"/>
</dbReference>
<sequence length="233" mass="25516">MGGSSSSRNHSNVNTSYAPLSQPQTHDYLNYPTTSPSDFGAHPTPDDELWPFTATGYGWANGPGAPEVPPEGFAGYPSYPLHGTIAGPPPSYPGPYAYTSTNEPWPDVFSGHSAMPSPPPQTLNPQVLHQSPPTQRTRRQRSPHAPQASSSSVRLSPPTYRIVQRGGRNILECLCGCGRTYRRENEWARAHEDTETSCSLCGCRQSRLDSLRRHMRAQHGMELDSTSGRGRNT</sequence>
<feature type="compositionally biased region" description="Polar residues" evidence="1">
    <location>
        <begin position="1"/>
        <end position="37"/>
    </location>
</feature>
<reference evidence="2" key="1">
    <citation type="submission" date="2021-01" db="EMBL/GenBank/DDBJ databases">
        <authorList>
            <person name="Kaushik A."/>
        </authorList>
    </citation>
    <scope>NUCLEOTIDE SEQUENCE</scope>
    <source>
        <strain evidence="2">AG5</strain>
    </source>
</reference>
<dbReference type="Proteomes" id="UP000663827">
    <property type="component" value="Unassembled WGS sequence"/>
</dbReference>
<protein>
    <submittedName>
        <fullName evidence="2">Uncharacterized protein</fullName>
    </submittedName>
</protein>
<dbReference type="AlphaFoldDB" id="A0A8H3ECY8"/>
<proteinExistence type="predicted"/>
<gene>
    <name evidence="2" type="ORF">RDB_LOCUS173542</name>
</gene>
<evidence type="ECO:0000256" key="1">
    <source>
        <dbReference type="SAM" id="MobiDB-lite"/>
    </source>
</evidence>
<comment type="caution">
    <text evidence="2">The sequence shown here is derived from an EMBL/GenBank/DDBJ whole genome shotgun (WGS) entry which is preliminary data.</text>
</comment>
<organism evidence="2 3">
    <name type="scientific">Rhizoctonia solani</name>
    <dbReference type="NCBI Taxonomy" id="456999"/>
    <lineage>
        <taxon>Eukaryota</taxon>
        <taxon>Fungi</taxon>
        <taxon>Dikarya</taxon>
        <taxon>Basidiomycota</taxon>
        <taxon>Agaricomycotina</taxon>
        <taxon>Agaricomycetes</taxon>
        <taxon>Cantharellales</taxon>
        <taxon>Ceratobasidiaceae</taxon>
        <taxon>Rhizoctonia</taxon>
    </lineage>
</organism>
<feature type="region of interest" description="Disordered" evidence="1">
    <location>
        <begin position="1"/>
        <end position="48"/>
    </location>
</feature>
<evidence type="ECO:0000313" key="2">
    <source>
        <dbReference type="EMBL" id="CAE7225009.1"/>
    </source>
</evidence>
<feature type="region of interest" description="Disordered" evidence="1">
    <location>
        <begin position="107"/>
        <end position="158"/>
    </location>
</feature>
<accession>A0A8H3ECY8</accession>